<dbReference type="NCBIfam" id="NF002151">
    <property type="entry name" value="PRK00982.1-5"/>
    <property type="match status" value="1"/>
</dbReference>
<dbReference type="Pfam" id="PF00550">
    <property type="entry name" value="PP-binding"/>
    <property type="match status" value="1"/>
</dbReference>
<proteinExistence type="inferred from homology"/>
<dbReference type="GO" id="GO:0000035">
    <property type="term" value="F:acyl binding"/>
    <property type="evidence" value="ECO:0007669"/>
    <property type="project" value="TreeGrafter"/>
</dbReference>
<dbReference type="GO" id="GO:0005829">
    <property type="term" value="C:cytosol"/>
    <property type="evidence" value="ECO:0007669"/>
    <property type="project" value="TreeGrafter"/>
</dbReference>
<dbReference type="InterPro" id="IPR036736">
    <property type="entry name" value="ACP-like_sf"/>
</dbReference>
<comment type="PTM">
    <text evidence="12">4'-phosphopantetheine is transferred from CoA to a specific serine of apo-ACP by acpS.</text>
</comment>
<dbReference type="Gene3D" id="1.10.1200.10">
    <property type="entry name" value="ACP-like"/>
    <property type="match status" value="1"/>
</dbReference>
<dbReference type="FunFam" id="1.10.1200.10:FF:000001">
    <property type="entry name" value="Acyl carrier protein"/>
    <property type="match status" value="1"/>
</dbReference>
<dbReference type="NCBIfam" id="NF002149">
    <property type="entry name" value="PRK00982.1-3"/>
    <property type="match status" value="1"/>
</dbReference>
<dbReference type="InterPro" id="IPR009081">
    <property type="entry name" value="PP-bd_ACP"/>
</dbReference>
<evidence type="ECO:0000259" key="13">
    <source>
        <dbReference type="PROSITE" id="PS50075"/>
    </source>
</evidence>
<comment type="pathway">
    <text evidence="9">Glycolipid biosynthesis; KDO(2)-lipid A biosynthesis.</text>
</comment>
<evidence type="ECO:0000256" key="3">
    <source>
        <dbReference type="ARBA" id="ARBA00022490"/>
    </source>
</evidence>
<dbReference type="SUPFAM" id="SSF47336">
    <property type="entry name" value="ACP-like"/>
    <property type="match status" value="1"/>
</dbReference>
<keyword evidence="3 10" id="KW-0963">Cytoplasm</keyword>
<dbReference type="InterPro" id="IPR006162">
    <property type="entry name" value="Ppantetheine_attach_site"/>
</dbReference>
<comment type="PTM">
    <text evidence="10">4'-phosphopantetheine is transferred from CoA to a specific serine of apo-ACP by AcpS. This modification is essential for activity because fatty acids are bound in thioester linkage to the sulfhydryl of the prosthetic group.</text>
</comment>
<dbReference type="GO" id="GO:0016020">
    <property type="term" value="C:membrane"/>
    <property type="evidence" value="ECO:0007669"/>
    <property type="project" value="GOC"/>
</dbReference>
<protein>
    <recommendedName>
        <fullName evidence="10 11">Acyl carrier protein</fullName>
        <shortName evidence="10">ACP</shortName>
    </recommendedName>
</protein>
<keyword evidence="6 10" id="KW-0276">Fatty acid metabolism</keyword>
<keyword evidence="4 10" id="KW-0444">Lipid biosynthesis</keyword>
<dbReference type="Proteomes" id="UP001152876">
    <property type="component" value="Unassembled WGS sequence"/>
</dbReference>
<comment type="similarity">
    <text evidence="10">Belongs to the acyl carrier protein (ACP) family.</text>
</comment>
<feature type="domain" description="Carrier" evidence="13">
    <location>
        <begin position="2"/>
        <end position="77"/>
    </location>
</feature>
<dbReference type="PROSITE" id="PS50075">
    <property type="entry name" value="CARRIER"/>
    <property type="match status" value="1"/>
</dbReference>
<keyword evidence="5 10" id="KW-0597">Phosphoprotein</keyword>
<comment type="caution">
    <text evidence="14">The sequence shown here is derived from an EMBL/GenBank/DDBJ whole genome shotgun (WGS) entry which is preliminary data.</text>
</comment>
<dbReference type="GO" id="GO:0000036">
    <property type="term" value="F:acyl carrier activity"/>
    <property type="evidence" value="ECO:0007669"/>
    <property type="project" value="UniProtKB-UniRule"/>
</dbReference>
<dbReference type="EMBL" id="AOGK01000021">
    <property type="protein sequence ID" value="MDG5977450.1"/>
    <property type="molecule type" value="Genomic_DNA"/>
</dbReference>
<keyword evidence="15" id="KW-1185">Reference proteome</keyword>
<dbReference type="GO" id="GO:0031177">
    <property type="term" value="F:phosphopantetheine binding"/>
    <property type="evidence" value="ECO:0007669"/>
    <property type="project" value="InterPro"/>
</dbReference>
<dbReference type="PANTHER" id="PTHR20863">
    <property type="entry name" value="ACYL CARRIER PROTEIN"/>
    <property type="match status" value="1"/>
</dbReference>
<evidence type="ECO:0000256" key="10">
    <source>
        <dbReference type="HAMAP-Rule" id="MF_01217"/>
    </source>
</evidence>
<dbReference type="InterPro" id="IPR020806">
    <property type="entry name" value="PKS_PP-bd"/>
</dbReference>
<accession>A0A9X4SA26</accession>
<dbReference type="RefSeq" id="WP_068173947.1">
    <property type="nucleotide sequence ID" value="NZ_AOGK01000021.1"/>
</dbReference>
<comment type="function">
    <text evidence="1 10 12">Carrier of the growing fatty acid chain in fatty acid biosynthesis.</text>
</comment>
<evidence type="ECO:0000256" key="4">
    <source>
        <dbReference type="ARBA" id="ARBA00022516"/>
    </source>
</evidence>
<gene>
    <name evidence="10 14" type="primary">acpP</name>
    <name evidence="14" type="ORF">H010_19497</name>
</gene>
<evidence type="ECO:0000256" key="9">
    <source>
        <dbReference type="ARBA" id="ARBA00024328"/>
    </source>
</evidence>
<evidence type="ECO:0000256" key="1">
    <source>
        <dbReference type="ARBA" id="ARBA00003180"/>
    </source>
</evidence>
<keyword evidence="8 10" id="KW-0275">Fatty acid biosynthesis</keyword>
<comment type="pathway">
    <text evidence="10 12">Lipid metabolism; fatty acid biosynthesis.</text>
</comment>
<dbReference type="GO" id="GO:0009245">
    <property type="term" value="P:lipid A biosynthetic process"/>
    <property type="evidence" value="ECO:0007669"/>
    <property type="project" value="TreeGrafter"/>
</dbReference>
<dbReference type="PANTHER" id="PTHR20863:SF76">
    <property type="entry name" value="CARRIER DOMAIN-CONTAINING PROTEIN"/>
    <property type="match status" value="1"/>
</dbReference>
<dbReference type="SMART" id="SM00823">
    <property type="entry name" value="PKS_PP"/>
    <property type="match status" value="1"/>
</dbReference>
<dbReference type="NCBIfam" id="NF002150">
    <property type="entry name" value="PRK00982.1-4"/>
    <property type="match status" value="1"/>
</dbReference>
<sequence>MSDIEARVKKIIAEQLGVEEGQVTNEKAFVADLGADSLDTVELVMALEDEFGIEIPDEDAEKITTVQNAIDYAMAHQKA</sequence>
<dbReference type="NCBIfam" id="NF002148">
    <property type="entry name" value="PRK00982.1-2"/>
    <property type="match status" value="1"/>
</dbReference>
<evidence type="ECO:0000256" key="2">
    <source>
        <dbReference type="ARBA" id="ARBA00022450"/>
    </source>
</evidence>
<dbReference type="PROSITE" id="PS00012">
    <property type="entry name" value="PHOSPHOPANTETHEINE"/>
    <property type="match status" value="1"/>
</dbReference>
<feature type="modified residue" description="O-(pantetheine 4'-phosphoryl)serine" evidence="10">
    <location>
        <position position="37"/>
    </location>
</feature>
<evidence type="ECO:0000256" key="7">
    <source>
        <dbReference type="ARBA" id="ARBA00023098"/>
    </source>
</evidence>
<evidence type="ECO:0000256" key="5">
    <source>
        <dbReference type="ARBA" id="ARBA00022553"/>
    </source>
</evidence>
<evidence type="ECO:0000256" key="8">
    <source>
        <dbReference type="ARBA" id="ARBA00023160"/>
    </source>
</evidence>
<dbReference type="OrthoDB" id="9804551at2"/>
<dbReference type="AlphaFoldDB" id="A0A9X4SA26"/>
<evidence type="ECO:0000256" key="12">
    <source>
        <dbReference type="RuleBase" id="RU003545"/>
    </source>
</evidence>
<dbReference type="InterPro" id="IPR003231">
    <property type="entry name" value="ACP"/>
</dbReference>
<dbReference type="HAMAP" id="MF_01217">
    <property type="entry name" value="Acyl_carrier"/>
    <property type="match status" value="1"/>
</dbReference>
<evidence type="ECO:0000313" key="15">
    <source>
        <dbReference type="Proteomes" id="UP001152876"/>
    </source>
</evidence>
<evidence type="ECO:0000256" key="6">
    <source>
        <dbReference type="ARBA" id="ARBA00022832"/>
    </source>
</evidence>
<keyword evidence="7 10" id="KW-0443">Lipid metabolism</keyword>
<dbReference type="NCBIfam" id="TIGR00517">
    <property type="entry name" value="acyl_carrier"/>
    <property type="match status" value="1"/>
</dbReference>
<reference evidence="14" key="1">
    <citation type="submission" date="2013-01" db="EMBL/GenBank/DDBJ databases">
        <title>Genome draft of Hydrogenophaga taeniospiralis 2K1.</title>
        <authorList>
            <person name="Gomila M."/>
            <person name="Lalucat J."/>
        </authorList>
    </citation>
    <scope>NUCLEOTIDE SEQUENCE</scope>
    <source>
        <strain evidence="14">CCUG 15921</strain>
    </source>
</reference>
<evidence type="ECO:0000256" key="11">
    <source>
        <dbReference type="NCBIfam" id="TIGR00517"/>
    </source>
</evidence>
<name>A0A9X4SA26_9BURK</name>
<evidence type="ECO:0000313" key="14">
    <source>
        <dbReference type="EMBL" id="MDG5977450.1"/>
    </source>
</evidence>
<comment type="subcellular location">
    <subcellularLocation>
        <location evidence="10">Cytoplasm</location>
    </subcellularLocation>
</comment>
<organism evidence="14 15">
    <name type="scientific">Hydrogenophaga taeniospiralis CCUG 15921</name>
    <dbReference type="NCBI Taxonomy" id="1281780"/>
    <lineage>
        <taxon>Bacteria</taxon>
        <taxon>Pseudomonadati</taxon>
        <taxon>Pseudomonadota</taxon>
        <taxon>Betaproteobacteria</taxon>
        <taxon>Burkholderiales</taxon>
        <taxon>Comamonadaceae</taxon>
        <taxon>Hydrogenophaga</taxon>
    </lineage>
</organism>
<keyword evidence="2 10" id="KW-0596">Phosphopantetheine</keyword>